<reference evidence="4" key="3">
    <citation type="submission" date="2025-09" db="UniProtKB">
        <authorList>
            <consortium name="Ensembl"/>
        </authorList>
    </citation>
    <scope>IDENTIFICATION</scope>
    <source>
        <strain evidence="4">Guanapo</strain>
    </source>
</reference>
<dbReference type="GeneTree" id="ENSGT00940000177485"/>
<dbReference type="Gene3D" id="2.60.40.10">
    <property type="entry name" value="Immunoglobulins"/>
    <property type="match status" value="1"/>
</dbReference>
<name>A0A3P9MZH9_POERE</name>
<keyword evidence="1" id="KW-0732">Signal</keyword>
<dbReference type="SUPFAM" id="SSF48726">
    <property type="entry name" value="Immunoglobulin"/>
    <property type="match status" value="1"/>
</dbReference>
<dbReference type="GO" id="GO:0006955">
    <property type="term" value="P:immune response"/>
    <property type="evidence" value="ECO:0007669"/>
    <property type="project" value="TreeGrafter"/>
</dbReference>
<feature type="domain" description="Ig-like" evidence="3">
    <location>
        <begin position="22"/>
        <end position="89"/>
    </location>
</feature>
<dbReference type="GO" id="GO:0007166">
    <property type="term" value="P:cell surface receptor signaling pathway"/>
    <property type="evidence" value="ECO:0007669"/>
    <property type="project" value="TreeGrafter"/>
</dbReference>
<proteinExistence type="predicted"/>
<dbReference type="Pfam" id="PF13927">
    <property type="entry name" value="Ig_3"/>
    <property type="match status" value="1"/>
</dbReference>
<dbReference type="InterPro" id="IPR013783">
    <property type="entry name" value="Ig-like_fold"/>
</dbReference>
<evidence type="ECO:0000313" key="4">
    <source>
        <dbReference type="Ensembl" id="ENSPREP00000002734.1"/>
    </source>
</evidence>
<dbReference type="AlphaFoldDB" id="A0A3P9MZH9"/>
<dbReference type="PANTHER" id="PTHR11481">
    <property type="entry name" value="IMMUNOGLOBULIN FC RECEPTOR"/>
    <property type="match status" value="1"/>
</dbReference>
<dbReference type="InterPro" id="IPR036179">
    <property type="entry name" value="Ig-like_dom_sf"/>
</dbReference>
<keyword evidence="5" id="KW-1185">Reference proteome</keyword>
<reference evidence="4" key="2">
    <citation type="submission" date="2025-08" db="UniProtKB">
        <authorList>
            <consortium name="Ensembl"/>
        </authorList>
    </citation>
    <scope>IDENTIFICATION</scope>
    <source>
        <strain evidence="4">Guanapo</strain>
    </source>
</reference>
<dbReference type="PANTHER" id="PTHR11481:SF64">
    <property type="entry name" value="FC RECEPTOR-LIKE PROTEIN 4"/>
    <property type="match status" value="1"/>
</dbReference>
<keyword evidence="2" id="KW-1015">Disulfide bond</keyword>
<dbReference type="Ensembl" id="ENSPRET00000002784.1">
    <property type="protein sequence ID" value="ENSPREP00000002734.1"/>
    <property type="gene ID" value="ENSPREG00000001999.1"/>
</dbReference>
<dbReference type="InterPro" id="IPR007110">
    <property type="entry name" value="Ig-like_dom"/>
</dbReference>
<dbReference type="SMART" id="SM00409">
    <property type="entry name" value="IG"/>
    <property type="match status" value="1"/>
</dbReference>
<dbReference type="GO" id="GO:0004888">
    <property type="term" value="F:transmembrane signaling receptor activity"/>
    <property type="evidence" value="ECO:0007669"/>
    <property type="project" value="TreeGrafter"/>
</dbReference>
<reference evidence="5" key="1">
    <citation type="submission" date="2013-11" db="EMBL/GenBank/DDBJ databases">
        <title>The genomic landscape of the Guanapo guppy.</title>
        <authorList>
            <person name="Kuenstner A."/>
            <person name="Dreyer C."/>
        </authorList>
    </citation>
    <scope>NUCLEOTIDE SEQUENCE</scope>
    <source>
        <strain evidence="5">Guanapo</strain>
    </source>
</reference>
<dbReference type="Proteomes" id="UP000242638">
    <property type="component" value="Unassembled WGS sequence"/>
</dbReference>
<dbReference type="OMA" id="THEWRSS"/>
<dbReference type="InterPro" id="IPR003599">
    <property type="entry name" value="Ig_sub"/>
</dbReference>
<dbReference type="GO" id="GO:0009897">
    <property type="term" value="C:external side of plasma membrane"/>
    <property type="evidence" value="ECO:0007669"/>
    <property type="project" value="TreeGrafter"/>
</dbReference>
<organism evidence="4 5">
    <name type="scientific">Poecilia reticulata</name>
    <name type="common">Guppy</name>
    <name type="synonym">Acanthophacelus reticulatus</name>
    <dbReference type="NCBI Taxonomy" id="8081"/>
    <lineage>
        <taxon>Eukaryota</taxon>
        <taxon>Metazoa</taxon>
        <taxon>Chordata</taxon>
        <taxon>Craniata</taxon>
        <taxon>Vertebrata</taxon>
        <taxon>Euteleostomi</taxon>
        <taxon>Actinopterygii</taxon>
        <taxon>Neopterygii</taxon>
        <taxon>Teleostei</taxon>
        <taxon>Neoteleostei</taxon>
        <taxon>Acanthomorphata</taxon>
        <taxon>Ovalentaria</taxon>
        <taxon>Atherinomorphae</taxon>
        <taxon>Cyprinodontiformes</taxon>
        <taxon>Poeciliidae</taxon>
        <taxon>Poeciliinae</taxon>
        <taxon>Poecilia</taxon>
    </lineage>
</organism>
<sequence>MFLAVVSNRVLVSQPNWTPIYKGERITLRCEIQDGGTEWTYEWKKNNTNSQSSSEHMIITVTEADSGEYSCMGRRGYELTGWSEAIKLTVSCSFCFF</sequence>
<dbReference type="InterPro" id="IPR050488">
    <property type="entry name" value="Ig_Fc_receptor"/>
</dbReference>
<dbReference type="PROSITE" id="PS50835">
    <property type="entry name" value="IG_LIKE"/>
    <property type="match status" value="1"/>
</dbReference>
<evidence type="ECO:0000313" key="5">
    <source>
        <dbReference type="Proteomes" id="UP000242638"/>
    </source>
</evidence>
<evidence type="ECO:0000259" key="3">
    <source>
        <dbReference type="PROSITE" id="PS50835"/>
    </source>
</evidence>
<evidence type="ECO:0000256" key="2">
    <source>
        <dbReference type="ARBA" id="ARBA00023157"/>
    </source>
</evidence>
<protein>
    <recommendedName>
        <fullName evidence="3">Ig-like domain-containing protein</fullName>
    </recommendedName>
</protein>
<evidence type="ECO:0000256" key="1">
    <source>
        <dbReference type="ARBA" id="ARBA00022729"/>
    </source>
</evidence>
<accession>A0A3P9MZH9</accession>